<dbReference type="EMBL" id="CP144695">
    <property type="protein sequence ID" value="WVZ05875.1"/>
    <property type="molecule type" value="Genomic_DNA"/>
</dbReference>
<keyword evidence="2" id="KW-1185">Reference proteome</keyword>
<reference evidence="1 2" key="1">
    <citation type="journal article" date="2023" name="Life. Sci Alliance">
        <title>Evolutionary insights into 3D genome organization and epigenetic landscape of Vigna mungo.</title>
        <authorList>
            <person name="Junaid A."/>
            <person name="Singh B."/>
            <person name="Bhatia S."/>
        </authorList>
    </citation>
    <scope>NUCLEOTIDE SEQUENCE [LARGE SCALE GENOMIC DNA]</scope>
    <source>
        <strain evidence="1">Urdbean</strain>
    </source>
</reference>
<evidence type="ECO:0000313" key="2">
    <source>
        <dbReference type="Proteomes" id="UP001374535"/>
    </source>
</evidence>
<name>A0AAQ3NBB4_VIGMU</name>
<dbReference type="Proteomes" id="UP001374535">
    <property type="component" value="Chromosome 6"/>
</dbReference>
<organism evidence="1 2">
    <name type="scientific">Vigna mungo</name>
    <name type="common">Black gram</name>
    <name type="synonym">Phaseolus mungo</name>
    <dbReference type="NCBI Taxonomy" id="3915"/>
    <lineage>
        <taxon>Eukaryota</taxon>
        <taxon>Viridiplantae</taxon>
        <taxon>Streptophyta</taxon>
        <taxon>Embryophyta</taxon>
        <taxon>Tracheophyta</taxon>
        <taxon>Spermatophyta</taxon>
        <taxon>Magnoliopsida</taxon>
        <taxon>eudicotyledons</taxon>
        <taxon>Gunneridae</taxon>
        <taxon>Pentapetalae</taxon>
        <taxon>rosids</taxon>
        <taxon>fabids</taxon>
        <taxon>Fabales</taxon>
        <taxon>Fabaceae</taxon>
        <taxon>Papilionoideae</taxon>
        <taxon>50 kb inversion clade</taxon>
        <taxon>NPAAA clade</taxon>
        <taxon>indigoferoid/millettioid clade</taxon>
        <taxon>Phaseoleae</taxon>
        <taxon>Vigna</taxon>
    </lineage>
</organism>
<gene>
    <name evidence="1" type="ORF">V8G54_019221</name>
</gene>
<protein>
    <submittedName>
        <fullName evidence="1">Uncharacterized protein</fullName>
    </submittedName>
</protein>
<dbReference type="AlphaFoldDB" id="A0AAQ3NBB4"/>
<evidence type="ECO:0000313" key="1">
    <source>
        <dbReference type="EMBL" id="WVZ05875.1"/>
    </source>
</evidence>
<proteinExistence type="predicted"/>
<accession>A0AAQ3NBB4</accession>
<sequence>MQIFSLCFHVSGSIFISLQYRISWRHPLVMYSYTIFFSSLWSQNPNRVTKFGWRNWQSNSISFLNCLSSFSVIPYIRLIAIVHSVTQLFRREPLYTMPRPPLPTIWFSSKLFVHFLRSAREN</sequence>